<evidence type="ECO:0000256" key="2">
    <source>
        <dbReference type="ARBA" id="ARBA00038251"/>
    </source>
</evidence>
<evidence type="ECO:0000256" key="3">
    <source>
        <dbReference type="PROSITE-ProRule" id="PRU00339"/>
    </source>
</evidence>
<dbReference type="Gene3D" id="1.25.40.10">
    <property type="entry name" value="Tetratricopeptide repeat domain"/>
    <property type="match status" value="2"/>
</dbReference>
<dbReference type="SMART" id="SM00028">
    <property type="entry name" value="TPR"/>
    <property type="match status" value="4"/>
</dbReference>
<feature type="compositionally biased region" description="Polar residues" evidence="4">
    <location>
        <begin position="402"/>
        <end position="416"/>
    </location>
</feature>
<dbReference type="PANTHER" id="PTHR23083">
    <property type="entry name" value="TETRATRICOPEPTIDE REPEAT PROTEIN, TPR"/>
    <property type="match status" value="1"/>
</dbReference>
<keyword evidence="3" id="KW-0802">TPR repeat</keyword>
<keyword evidence="7" id="KW-1185">Reference proteome</keyword>
<feature type="region of interest" description="Disordered" evidence="4">
    <location>
        <begin position="398"/>
        <end position="435"/>
    </location>
</feature>
<feature type="domain" description="Tetratricopeptide repeat protein 7 N-terminal" evidence="5">
    <location>
        <begin position="78"/>
        <end position="215"/>
    </location>
</feature>
<gene>
    <name evidence="6" type="ORF">Ciccas_004626</name>
</gene>
<evidence type="ECO:0000313" key="6">
    <source>
        <dbReference type="EMBL" id="KAL3316719.1"/>
    </source>
</evidence>
<dbReference type="InterPro" id="IPR019734">
    <property type="entry name" value="TPR_rpt"/>
</dbReference>
<evidence type="ECO:0000313" key="7">
    <source>
        <dbReference type="Proteomes" id="UP001626550"/>
    </source>
</evidence>
<comment type="function">
    <text evidence="1">Involved in endocytosis.</text>
</comment>
<dbReference type="InterPro" id="IPR051722">
    <property type="entry name" value="Endocytosis_PI4K-reg_protein"/>
</dbReference>
<dbReference type="Proteomes" id="UP001626550">
    <property type="component" value="Unassembled WGS sequence"/>
</dbReference>
<reference evidence="6 7" key="1">
    <citation type="submission" date="2024-11" db="EMBL/GenBank/DDBJ databases">
        <title>Adaptive evolution of stress response genes in parasites aligns with host niche diversity.</title>
        <authorList>
            <person name="Hahn C."/>
            <person name="Resl P."/>
        </authorList>
    </citation>
    <scope>NUCLEOTIDE SEQUENCE [LARGE SCALE GENOMIC DNA]</scope>
    <source>
        <strain evidence="6">EGGRZ-B1_66</strain>
        <tissue evidence="6">Body</tissue>
    </source>
</reference>
<dbReference type="EMBL" id="JBJKFK010000492">
    <property type="protein sequence ID" value="KAL3316719.1"/>
    <property type="molecule type" value="Genomic_DNA"/>
</dbReference>
<protein>
    <recommendedName>
        <fullName evidence="5">Tetratricopeptide repeat protein 7 N-terminal domain-containing protein</fullName>
    </recommendedName>
</protein>
<dbReference type="Pfam" id="PF13181">
    <property type="entry name" value="TPR_8"/>
    <property type="match status" value="1"/>
</dbReference>
<evidence type="ECO:0000256" key="1">
    <source>
        <dbReference type="ARBA" id="ARBA00002550"/>
    </source>
</evidence>
<dbReference type="SUPFAM" id="SSF48452">
    <property type="entry name" value="TPR-like"/>
    <property type="match status" value="2"/>
</dbReference>
<dbReference type="InterPro" id="IPR011990">
    <property type="entry name" value="TPR-like_helical_dom_sf"/>
</dbReference>
<dbReference type="PANTHER" id="PTHR23083:SF464">
    <property type="entry name" value="TETRATRICOPEPTIDE REPEAT DOMAIN 7, ISOFORM A"/>
    <property type="match status" value="1"/>
</dbReference>
<name>A0ABD2QAZ7_9PLAT</name>
<dbReference type="AlphaFoldDB" id="A0ABD2QAZ7"/>
<evidence type="ECO:0000259" key="5">
    <source>
        <dbReference type="Pfam" id="PF19440"/>
    </source>
</evidence>
<organism evidence="6 7">
    <name type="scientific">Cichlidogyrus casuarinus</name>
    <dbReference type="NCBI Taxonomy" id="1844966"/>
    <lineage>
        <taxon>Eukaryota</taxon>
        <taxon>Metazoa</taxon>
        <taxon>Spiralia</taxon>
        <taxon>Lophotrochozoa</taxon>
        <taxon>Platyhelminthes</taxon>
        <taxon>Monogenea</taxon>
        <taxon>Monopisthocotylea</taxon>
        <taxon>Dactylogyridea</taxon>
        <taxon>Ancyrocephalidae</taxon>
        <taxon>Cichlidogyrus</taxon>
    </lineage>
</organism>
<accession>A0ABD2QAZ7</accession>
<evidence type="ECO:0000256" key="4">
    <source>
        <dbReference type="SAM" id="MobiDB-lite"/>
    </source>
</evidence>
<dbReference type="InterPro" id="IPR045819">
    <property type="entry name" value="TTC7_N"/>
</dbReference>
<dbReference type="Pfam" id="PF19440">
    <property type="entry name" value="TTC7_N"/>
    <property type="match status" value="1"/>
</dbReference>
<feature type="repeat" description="TPR" evidence="3">
    <location>
        <begin position="697"/>
        <end position="730"/>
    </location>
</feature>
<dbReference type="Pfam" id="PF14559">
    <property type="entry name" value="TPR_19"/>
    <property type="match status" value="1"/>
</dbReference>
<sequence length="814" mass="91078">MLRPLDLIQSDVNSYEVRSTRFLAEGLAMLGLSRLELESNSEKCAQELYCGVNLAIAHFQQMATLGTVGFCSSTMSNLIVDAALKEVSIYMESKNYDRAVRRLRCLLRFQEANETQLLRQEISLNLAEVLLRILPPDDYHPFTYQDEQTELQDASFYRFRQPKTYSIASRYIPQYPNQESLLLLLLSGMIANQNVILNRSPELDAVRKKTMRSTQQTIEDSLKFSFEEFHTWYQYGLSLIASKEYYRAYLVLRECQRIKLNKPGPYLFAASLCFAHLKLIEEGTELISKAVEVCSQINEPCLLSRAHLIMGWGYCLASQETKMLDRKKELQWNAISQYRMATQLNPHDHLAWYHLAVELANQRYIHEALTACQKSLHLNSSADPATFRLLALIHSAAHHQSKPSSNQPTLQSQAVEETNGAGGARDESNQNEAHNAESKLNIKLLATVQPKRRLDLAIQAVKAGLMEFPNDFCLRFTLARLKLLSVGAKEALDTYREIVDQWKEVFASAGAFSTLISANGSSPTHKDICLNLRSIDTAISDLSNPNRLELIMSEMISGINFTSIAGMGFDHRLESFLLPPSSGIPNSASLQSGRSTSQLLQTHASSAQQQAQLMQIRIYAGLCKLVHFPQLFLIIAQLYLDMGKLQEAQDCLKEASSISKVNHHLLYLRACLLEKKGHVAEAKAMYESVIALTPGHLKSLISLGRLLNDAGDTALAEQMLRQAISVDPNNSETWKLLGDVLSASTEAEQVNPDSVELLNAFPLVKDTGTFTVTSMANRTAATSKAYLQAINLEQSEPVEPFYTLPIGVPFSNLQ</sequence>
<comment type="similarity">
    <text evidence="2">Belongs to the YPP1 family.</text>
</comment>
<comment type="caution">
    <text evidence="6">The sequence shown here is derived from an EMBL/GenBank/DDBJ whole genome shotgun (WGS) entry which is preliminary data.</text>
</comment>
<proteinExistence type="inferred from homology"/>
<dbReference type="PROSITE" id="PS50005">
    <property type="entry name" value="TPR"/>
    <property type="match status" value="1"/>
</dbReference>